<dbReference type="Proteomes" id="UP001163166">
    <property type="component" value="Chromosome"/>
</dbReference>
<dbReference type="EMBL" id="CP076676">
    <property type="protein sequence ID" value="UYO41905.1"/>
    <property type="molecule type" value="Genomic_DNA"/>
</dbReference>
<gene>
    <name evidence="2" type="ORF">KQX62_11670</name>
</gene>
<evidence type="ECO:0000313" key="2">
    <source>
        <dbReference type="EMBL" id="UYO41905.1"/>
    </source>
</evidence>
<dbReference type="InterPro" id="IPR000510">
    <property type="entry name" value="Nase/OxRdtase_comp1"/>
</dbReference>
<protein>
    <submittedName>
        <fullName evidence="2">Nitrogenase</fullName>
    </submittedName>
</protein>
<accession>A0AAX3E512</accession>
<dbReference type="InterPro" id="IPR049939">
    <property type="entry name" value="NifE-like"/>
</dbReference>
<dbReference type="AlphaFoldDB" id="A0AAX3E512"/>
<dbReference type="PANTHER" id="PTHR42956">
    <property type="entry name" value="NITROGENASE IRON-MOLYBDENUM COFACTOR BIOSYNTHESIS PROTEIN NIFE"/>
    <property type="match status" value="1"/>
</dbReference>
<reference evidence="2" key="1">
    <citation type="journal article" date="2022" name="Biol. Control">
        <title>In silico genomic analysis of Rhodopseudomonas palustris strains revealed potential biocontrol agents and crop yield enhancers.</title>
        <authorList>
            <person name="Surachat K."/>
            <person name="Kantachote D."/>
            <person name="Deachamag P."/>
            <person name="Wonglapsuwan M."/>
        </authorList>
    </citation>
    <scope>NUCLEOTIDE SEQUENCE</scope>
    <source>
        <strain evidence="2">TLS06</strain>
    </source>
</reference>
<organism evidence="2 3">
    <name type="scientific">Rhodopseudomonas palustris</name>
    <dbReference type="NCBI Taxonomy" id="1076"/>
    <lineage>
        <taxon>Bacteria</taxon>
        <taxon>Pseudomonadati</taxon>
        <taxon>Pseudomonadota</taxon>
        <taxon>Alphaproteobacteria</taxon>
        <taxon>Hyphomicrobiales</taxon>
        <taxon>Nitrobacteraceae</taxon>
        <taxon>Rhodopseudomonas</taxon>
    </lineage>
</organism>
<dbReference type="GO" id="GO:0016491">
    <property type="term" value="F:oxidoreductase activity"/>
    <property type="evidence" value="ECO:0007669"/>
    <property type="project" value="InterPro"/>
</dbReference>
<dbReference type="Gene3D" id="3.40.50.1980">
    <property type="entry name" value="Nitrogenase molybdenum iron protein domain"/>
    <property type="match status" value="3"/>
</dbReference>
<evidence type="ECO:0000259" key="1">
    <source>
        <dbReference type="Pfam" id="PF00148"/>
    </source>
</evidence>
<evidence type="ECO:0000313" key="3">
    <source>
        <dbReference type="Proteomes" id="UP001163166"/>
    </source>
</evidence>
<dbReference type="RefSeq" id="WP_107355442.1">
    <property type="nucleotide sequence ID" value="NZ_CP019967.1"/>
</dbReference>
<dbReference type="CDD" id="cd01972">
    <property type="entry name" value="Nitrogenase_VnfE_like"/>
    <property type="match status" value="1"/>
</dbReference>
<name>A0AAX3E512_RHOPL</name>
<dbReference type="Pfam" id="PF00148">
    <property type="entry name" value="Oxidored_nitro"/>
    <property type="match status" value="1"/>
</dbReference>
<sequence>MAINLRSPSAETREQRLGTITSWDGPASRLAHESAFSRGDCGPGCGGKGQRICELESPFSQGSTCSEQIAESQASNVRDAVLVQHSPIGCAAGHINSNAFFRNGLMRRGLAPRNVTGLSSNLIERDMIYGGAEKLRATIKAAVERHQPKAVFVATSCATGIIGDDVESVVRDCEDELGVPVVAMYCEGFKSKHWSSGFDAIQHGVLRHVVKPKPGPRQDNLVNIIVLWGSDVFTPMLAELGLEANNILTVASVDEIARASEAAASATFCYSVGGYLGAALEQQYGVQEIKAPQPYGFAGTDAWLRALAKATHREELAEAYIAREHARVRPQIERLRERLKGVRGYVAMGAAYAHGVIGVLRELGVEVPGSLVFHHDPVYDSHDVRQDSLGHMIDAYGDVEHFSISNRQPYQFYNLLKRSDPDFIIIRHGGLAGLASRLGVPAIALGDASTAIGYQGMIDLGEEIVDALAQRKFHQDLAGHTSLPYKQWWLDQADPYLLARQNAPQAAGSRV</sequence>
<proteinExistence type="predicted"/>
<dbReference type="PANTHER" id="PTHR42956:SF1">
    <property type="entry name" value="NITROGENASE IRON-MOLYBDENUM COFACTOR BIOSYNTHESIS PROTEIN NIFE"/>
    <property type="match status" value="1"/>
</dbReference>
<feature type="domain" description="Nitrogenase/oxidoreductase component 1" evidence="1">
    <location>
        <begin position="73"/>
        <end position="468"/>
    </location>
</feature>
<dbReference type="SUPFAM" id="SSF53807">
    <property type="entry name" value="Helical backbone' metal receptor"/>
    <property type="match status" value="1"/>
</dbReference>